<feature type="transmembrane region" description="Helical" evidence="1">
    <location>
        <begin position="65"/>
        <end position="83"/>
    </location>
</feature>
<sequence length="486" mass="56426">MFDYYMALLILIASLFAVSIANDFLHMHVFRHDALYYMSAMDYLHKVEMEGRWLNYLLFPVLKKMNGSFAAILSLFAFGYFFYSAAYAWSKHRGYALLIALLMVQIPSLYDLLTWPATAIPAFLSLALSVLLYKRINIFVFFTLFGVIFFATMSNYYYMLPILFLTKFSNETSNENLKFLFLRLVPAWAIGFIVGYLVSQWYIYAHFGHLMQIISWRHPHYIHSFHDLMENIRSSILYFEEHISIIFSHKYSAAFAFFVILVALWKSMNKMVIYSSLIFIAILIVHYIVILPVGLRVDLRTIVSTWVGVLGVLFFIPSIGKVRVAILAPIILVIISKLYIGNHNNLKWFYTLTDTYYSELTRVTPFPPKMYDGIVFYVDNSDIKKRNSEIAVAYNLKRDAYFETIDIFRYWVPFALEAGFATTTYCDGKMGINDFYDHSFNPNRVCSEIDGALGDGKIDILTKNSHNFFQVLGVYKNRLLVSFGDK</sequence>
<gene>
    <name evidence="2" type="ORF">MNB_SV-6-674</name>
</gene>
<feature type="transmembrane region" description="Helical" evidence="1">
    <location>
        <begin position="95"/>
        <end position="110"/>
    </location>
</feature>
<dbReference type="AlphaFoldDB" id="A0A1W1BQR8"/>
<evidence type="ECO:0000313" key="2">
    <source>
        <dbReference type="EMBL" id="SFV55846.1"/>
    </source>
</evidence>
<feature type="transmembrane region" description="Helical" evidence="1">
    <location>
        <begin position="243"/>
        <end position="265"/>
    </location>
</feature>
<proteinExistence type="predicted"/>
<feature type="transmembrane region" description="Helical" evidence="1">
    <location>
        <begin position="180"/>
        <end position="204"/>
    </location>
</feature>
<name>A0A1W1BQR8_9ZZZZ</name>
<keyword evidence="1" id="KW-1133">Transmembrane helix</keyword>
<feature type="transmembrane region" description="Helical" evidence="1">
    <location>
        <begin position="271"/>
        <end position="290"/>
    </location>
</feature>
<feature type="transmembrane region" description="Helical" evidence="1">
    <location>
        <begin position="322"/>
        <end position="340"/>
    </location>
</feature>
<keyword evidence="1" id="KW-0812">Transmembrane</keyword>
<dbReference type="EMBL" id="FPHC01000038">
    <property type="protein sequence ID" value="SFV55846.1"/>
    <property type="molecule type" value="Genomic_DNA"/>
</dbReference>
<keyword evidence="1" id="KW-0472">Membrane</keyword>
<protein>
    <submittedName>
        <fullName evidence="2">Membrane protein, GtrA family</fullName>
    </submittedName>
</protein>
<organism evidence="2">
    <name type="scientific">hydrothermal vent metagenome</name>
    <dbReference type="NCBI Taxonomy" id="652676"/>
    <lineage>
        <taxon>unclassified sequences</taxon>
        <taxon>metagenomes</taxon>
        <taxon>ecological metagenomes</taxon>
    </lineage>
</organism>
<feature type="transmembrane region" description="Helical" evidence="1">
    <location>
        <begin position="138"/>
        <end position="160"/>
    </location>
</feature>
<evidence type="ECO:0000256" key="1">
    <source>
        <dbReference type="SAM" id="Phobius"/>
    </source>
</evidence>
<reference evidence="2" key="1">
    <citation type="submission" date="2016-10" db="EMBL/GenBank/DDBJ databases">
        <authorList>
            <person name="de Groot N.N."/>
        </authorList>
    </citation>
    <scope>NUCLEOTIDE SEQUENCE</scope>
</reference>
<accession>A0A1W1BQR8</accession>